<dbReference type="InterPro" id="IPR008969">
    <property type="entry name" value="CarboxyPept-like_regulatory"/>
</dbReference>
<dbReference type="InterPro" id="IPR017853">
    <property type="entry name" value="GH"/>
</dbReference>
<feature type="domain" description="DUF4015" evidence="1">
    <location>
        <begin position="200"/>
        <end position="346"/>
    </location>
</feature>
<dbReference type="AlphaFoldDB" id="A0A3B0SE37"/>
<name>A0A3B0SE37_9ZZZZ</name>
<evidence type="ECO:0000259" key="1">
    <source>
        <dbReference type="Pfam" id="PF13200"/>
    </source>
</evidence>
<protein>
    <recommendedName>
        <fullName evidence="1">DUF4015 domain-containing protein</fullName>
    </recommendedName>
</protein>
<accession>A0A3B0SE37</accession>
<dbReference type="SUPFAM" id="SSF51445">
    <property type="entry name" value="(Trans)glycosidases"/>
    <property type="match status" value="1"/>
</dbReference>
<gene>
    <name evidence="2" type="ORF">MNBD_ACTINO01-2039</name>
</gene>
<feature type="non-terminal residue" evidence="2">
    <location>
        <position position="349"/>
    </location>
</feature>
<reference evidence="2" key="1">
    <citation type="submission" date="2018-06" db="EMBL/GenBank/DDBJ databases">
        <authorList>
            <person name="Zhirakovskaya E."/>
        </authorList>
    </citation>
    <scope>NUCLEOTIDE SEQUENCE</scope>
</reference>
<sequence>MLRRPLFAISLSALVLSACAGPLGVTPGDAVVPPELAPPTIEIVTLAADDLAAVSSTVLADGVVLPQAGVPRPIIVWEGLPIALKIEADGFRSAAFTVERYPDGGRIEFRLEPVVLTGRVTTDAGRPLPGALVQLGNAKDTTDNEGRYALDRVVSGTIMLSRPAWVSSELAWNGDVDQFDMSMSPRIINALRVAPDALLDTDRWSAILALTDDSGINALAIDIKTEDGTVVYPTAVPTANAIGAVSAYFDAEDIVAQGHDRGLYLIARIGVFQDSFYAEAEPERAVTNVDDGTLWRSRNGYAWLDPTDPASFEYSIALAEEACSKLGFDEVEFDNVSFPIGGDLSKAVF</sequence>
<dbReference type="Pfam" id="PF13200">
    <property type="entry name" value="DUF4015"/>
    <property type="match status" value="1"/>
</dbReference>
<dbReference type="PROSITE" id="PS51257">
    <property type="entry name" value="PROKAR_LIPOPROTEIN"/>
    <property type="match status" value="1"/>
</dbReference>
<dbReference type="Gene3D" id="3.20.20.80">
    <property type="entry name" value="Glycosidases"/>
    <property type="match status" value="1"/>
</dbReference>
<dbReference type="SUPFAM" id="SSF49464">
    <property type="entry name" value="Carboxypeptidase regulatory domain-like"/>
    <property type="match status" value="1"/>
</dbReference>
<dbReference type="InterPro" id="IPR025275">
    <property type="entry name" value="DUF4015"/>
</dbReference>
<organism evidence="2">
    <name type="scientific">hydrothermal vent metagenome</name>
    <dbReference type="NCBI Taxonomy" id="652676"/>
    <lineage>
        <taxon>unclassified sequences</taxon>
        <taxon>metagenomes</taxon>
        <taxon>ecological metagenomes</taxon>
    </lineage>
</organism>
<proteinExistence type="predicted"/>
<dbReference type="EMBL" id="UOEI01000334">
    <property type="protein sequence ID" value="VAW02580.1"/>
    <property type="molecule type" value="Genomic_DNA"/>
</dbReference>
<evidence type="ECO:0000313" key="2">
    <source>
        <dbReference type="EMBL" id="VAW02580.1"/>
    </source>
</evidence>